<sequence length="436" mass="47570">MSTSGVSKVQAKTFSDTSNAALLSAAVNEVGLGGLPTITKQNAYSVANFIFGPGNSYSQNVKADLILALVKRIAMVKSTNIPYQNKLSALYAGMLNYGDTVEEYFVDVADVKDFDPIAAQATVYDITPDKTYCALHSINDKKTASVTIPLNEIPRYFLNEGGVYDFISNQVMSMFNAKEDHEFKQTLSLIADRLKNGYVGFVNIPDLTLQNTEDIMSTILEYSQNMTELNKEYNFAGVSSHAPLDNQVLLMTNKFYGKYKVAIRASLFHNDEASFNERTFTFKEIPGFPNVPVILASKDWCQMYFAVNDILYNINAEGAYCKYTLHFWDIISASPFVPVIAFTTDEVGTINTVTVTPASPTIARGGSQVFTATVAATGNANKGVTWSVSGATSKYTRISFDGVLFVGEDESGTLVVKATSVQDTSKNGTTTTITLS</sequence>
<proteinExistence type="predicted"/>
<dbReference type="Pfam" id="PF02368">
    <property type="entry name" value="Big_2"/>
    <property type="match status" value="1"/>
</dbReference>
<dbReference type="InterPro" id="IPR003343">
    <property type="entry name" value="Big_2"/>
</dbReference>
<accession>A0A8S5TUE4</accession>
<feature type="domain" description="BIG2" evidence="1">
    <location>
        <begin position="351"/>
        <end position="391"/>
    </location>
</feature>
<evidence type="ECO:0000313" key="2">
    <source>
        <dbReference type="EMBL" id="DAF85822.1"/>
    </source>
</evidence>
<dbReference type="Pfam" id="PF25622">
    <property type="entry name" value="Phi29_MCP"/>
    <property type="match status" value="1"/>
</dbReference>
<protein>
    <submittedName>
        <fullName evidence="2">Head protein</fullName>
    </submittedName>
</protein>
<reference evidence="2" key="1">
    <citation type="journal article" date="2021" name="Proc. Natl. Acad. Sci. U.S.A.">
        <title>A Catalog of Tens of Thousands of Viruses from Human Metagenomes Reveals Hidden Associations with Chronic Diseases.</title>
        <authorList>
            <person name="Tisza M.J."/>
            <person name="Buck C.B."/>
        </authorList>
    </citation>
    <scope>NUCLEOTIDE SEQUENCE</scope>
    <source>
        <strain evidence="2">Ctjev1</strain>
    </source>
</reference>
<dbReference type="EMBL" id="BK015931">
    <property type="protein sequence ID" value="DAF85822.1"/>
    <property type="molecule type" value="Genomic_DNA"/>
</dbReference>
<evidence type="ECO:0000259" key="1">
    <source>
        <dbReference type="Pfam" id="PF02368"/>
    </source>
</evidence>
<name>A0A8S5TUE4_9CAUD</name>
<organism evidence="2">
    <name type="scientific">Podoviridae sp. ctjev1</name>
    <dbReference type="NCBI Taxonomy" id="2825272"/>
    <lineage>
        <taxon>Viruses</taxon>
        <taxon>Duplodnaviria</taxon>
        <taxon>Heunggongvirae</taxon>
        <taxon>Uroviricota</taxon>
        <taxon>Caudoviricetes</taxon>
    </lineage>
</organism>